<dbReference type="AlphaFoldDB" id="A0A9X3FAS0"/>
<dbReference type="Proteomes" id="UP001145087">
    <property type="component" value="Unassembled WGS sequence"/>
</dbReference>
<organism evidence="2 3">
    <name type="scientific">Draconibacterium aestuarii</name>
    <dbReference type="NCBI Taxonomy" id="2998507"/>
    <lineage>
        <taxon>Bacteria</taxon>
        <taxon>Pseudomonadati</taxon>
        <taxon>Bacteroidota</taxon>
        <taxon>Bacteroidia</taxon>
        <taxon>Marinilabiliales</taxon>
        <taxon>Prolixibacteraceae</taxon>
        <taxon>Draconibacterium</taxon>
    </lineage>
</organism>
<protein>
    <submittedName>
        <fullName evidence="2">Uncharacterized protein</fullName>
    </submittedName>
</protein>
<evidence type="ECO:0000313" key="2">
    <source>
        <dbReference type="EMBL" id="MCY1723007.1"/>
    </source>
</evidence>
<keyword evidence="1" id="KW-0472">Membrane</keyword>
<sequence length="228" mass="25843">MSNKNKNIRGKHKGDSTNSGKRMFLYSSVILISIVLMVAVYVAVNYSNKTGEVLSGEKKEMNETAEDLGEVSAEMLDSLITLSELSENLESKQYKFEDVVNQQLYSDHPHPTEMLSEILGMIRRHKVKWHAGGISPEEGFDAPGFVCFVINRHSKTKVADKDRYNLREILPSIQKPDIGDVVFYKHGFTMIYYEYEKEPFVVGMTPLGIVSLKYDFGPEPIGFGEVEY</sequence>
<proteinExistence type="predicted"/>
<evidence type="ECO:0000313" key="3">
    <source>
        <dbReference type="Proteomes" id="UP001145087"/>
    </source>
</evidence>
<keyword evidence="1" id="KW-1133">Transmembrane helix</keyword>
<accession>A0A9X3FAS0</accession>
<keyword evidence="3" id="KW-1185">Reference proteome</keyword>
<name>A0A9X3FAS0_9BACT</name>
<reference evidence="2" key="1">
    <citation type="submission" date="2022-11" db="EMBL/GenBank/DDBJ databases">
        <title>Marilongibacter aestuarii gen. nov., sp. nov., isolated from tidal flat sediment.</title>
        <authorList>
            <person name="Jiayan W."/>
        </authorList>
    </citation>
    <scope>NUCLEOTIDE SEQUENCE</scope>
    <source>
        <strain evidence="2">Z1-6</strain>
    </source>
</reference>
<comment type="caution">
    <text evidence="2">The sequence shown here is derived from an EMBL/GenBank/DDBJ whole genome shotgun (WGS) entry which is preliminary data.</text>
</comment>
<dbReference type="RefSeq" id="WP_343335332.1">
    <property type="nucleotide sequence ID" value="NZ_JAPOHD010000065.1"/>
</dbReference>
<keyword evidence="1" id="KW-0812">Transmembrane</keyword>
<feature type="transmembrane region" description="Helical" evidence="1">
    <location>
        <begin position="23"/>
        <end position="44"/>
    </location>
</feature>
<gene>
    <name evidence="2" type="ORF">OU798_21850</name>
</gene>
<evidence type="ECO:0000256" key="1">
    <source>
        <dbReference type="SAM" id="Phobius"/>
    </source>
</evidence>
<dbReference type="EMBL" id="JAPOHD010000065">
    <property type="protein sequence ID" value="MCY1723007.1"/>
    <property type="molecule type" value="Genomic_DNA"/>
</dbReference>